<dbReference type="Proteomes" id="UP001141434">
    <property type="component" value="Unassembled WGS sequence"/>
</dbReference>
<sequence length="304" mass="32819">MSVIKNVVVAGASGILGAPVLNALLDSKQFNVSVLTRHDSKSQFSSDVRVIPVHYDNRAELTTALQGQDAVVSTLSSAALGFEIPLIDAAIATGVKRFIPSEFGSDTDNAKSSTLPVYQTKVAVDKALQQKAREYPNFSYTSIRNGVFLDWGLAFGFHVNFKSENPVFYDGGDRPFSSTTLATIGKSVVSVLTHLQETKNKAIFVHDLVTTQQQVLSIARKIAPARKWEPVTVSTADLEAQSQEQYSKGIISLESSLGFLTRAVFAEGYGGRFKHVDNELLGIGFKTEADLEELVKATLTGSAA</sequence>
<feature type="domain" description="NmrA-like" evidence="3">
    <location>
        <begin position="5"/>
        <end position="221"/>
    </location>
</feature>
<dbReference type="InterPro" id="IPR008030">
    <property type="entry name" value="NmrA-like"/>
</dbReference>
<gene>
    <name evidence="4" type="ORF">NUU61_003493</name>
</gene>
<dbReference type="CDD" id="cd05259">
    <property type="entry name" value="PCBER_SDR_a"/>
    <property type="match status" value="1"/>
</dbReference>
<keyword evidence="2" id="KW-0560">Oxidoreductase</keyword>
<keyword evidence="1" id="KW-0521">NADP</keyword>
<dbReference type="Pfam" id="PF05368">
    <property type="entry name" value="NmrA"/>
    <property type="match status" value="1"/>
</dbReference>
<evidence type="ECO:0000256" key="1">
    <source>
        <dbReference type="ARBA" id="ARBA00022857"/>
    </source>
</evidence>
<dbReference type="SUPFAM" id="SSF51735">
    <property type="entry name" value="NAD(P)-binding Rossmann-fold domains"/>
    <property type="match status" value="1"/>
</dbReference>
<proteinExistence type="predicted"/>
<name>A0A9W9FJ98_9EURO</name>
<protein>
    <recommendedName>
        <fullName evidence="3">NmrA-like domain-containing protein</fullName>
    </recommendedName>
</protein>
<dbReference type="RefSeq" id="XP_056512102.1">
    <property type="nucleotide sequence ID" value="XM_056654075.1"/>
</dbReference>
<dbReference type="InterPro" id="IPR036291">
    <property type="entry name" value="NAD(P)-bd_dom_sf"/>
</dbReference>
<dbReference type="PANTHER" id="PTHR47706:SF1">
    <property type="entry name" value="CIPA-LIKE, PUTATIVE (AFU_ORTHOLOGUE AFUA_1G12460)-RELATED"/>
    <property type="match status" value="1"/>
</dbReference>
<dbReference type="Gene3D" id="3.90.25.10">
    <property type="entry name" value="UDP-galactose 4-epimerase, domain 1"/>
    <property type="match status" value="1"/>
</dbReference>
<dbReference type="GO" id="GO:0016491">
    <property type="term" value="F:oxidoreductase activity"/>
    <property type="evidence" value="ECO:0007669"/>
    <property type="project" value="UniProtKB-KW"/>
</dbReference>
<evidence type="ECO:0000259" key="3">
    <source>
        <dbReference type="Pfam" id="PF05368"/>
    </source>
</evidence>
<evidence type="ECO:0000313" key="4">
    <source>
        <dbReference type="EMBL" id="KAJ5101271.1"/>
    </source>
</evidence>
<evidence type="ECO:0000256" key="2">
    <source>
        <dbReference type="ARBA" id="ARBA00023002"/>
    </source>
</evidence>
<keyword evidence="5" id="KW-1185">Reference proteome</keyword>
<reference evidence="4" key="1">
    <citation type="submission" date="2022-11" db="EMBL/GenBank/DDBJ databases">
        <authorList>
            <person name="Petersen C."/>
        </authorList>
    </citation>
    <scope>NUCLEOTIDE SEQUENCE</scope>
    <source>
        <strain evidence="4">IBT 34128</strain>
    </source>
</reference>
<accession>A0A9W9FJ98</accession>
<dbReference type="InterPro" id="IPR051609">
    <property type="entry name" value="NmrA/Isoflavone_reductase-like"/>
</dbReference>
<reference evidence="4" key="2">
    <citation type="journal article" date="2023" name="IMA Fungus">
        <title>Comparative genomic study of the Penicillium genus elucidates a diverse pangenome and 15 lateral gene transfer events.</title>
        <authorList>
            <person name="Petersen C."/>
            <person name="Sorensen T."/>
            <person name="Nielsen M.R."/>
            <person name="Sondergaard T.E."/>
            <person name="Sorensen J.L."/>
            <person name="Fitzpatrick D.A."/>
            <person name="Frisvad J.C."/>
            <person name="Nielsen K.L."/>
        </authorList>
    </citation>
    <scope>NUCLEOTIDE SEQUENCE</scope>
    <source>
        <strain evidence="4">IBT 34128</strain>
    </source>
</reference>
<evidence type="ECO:0000313" key="5">
    <source>
        <dbReference type="Proteomes" id="UP001141434"/>
    </source>
</evidence>
<dbReference type="EMBL" id="JAPMSZ010000005">
    <property type="protein sequence ID" value="KAJ5101271.1"/>
    <property type="molecule type" value="Genomic_DNA"/>
</dbReference>
<dbReference type="GeneID" id="81393243"/>
<dbReference type="AlphaFoldDB" id="A0A9W9FJ98"/>
<dbReference type="PANTHER" id="PTHR47706">
    <property type="entry name" value="NMRA-LIKE FAMILY PROTEIN"/>
    <property type="match status" value="1"/>
</dbReference>
<comment type="caution">
    <text evidence="4">The sequence shown here is derived from an EMBL/GenBank/DDBJ whole genome shotgun (WGS) entry which is preliminary data.</text>
</comment>
<dbReference type="InterPro" id="IPR045312">
    <property type="entry name" value="PCBER-like"/>
</dbReference>
<organism evidence="4 5">
    <name type="scientific">Penicillium alfredii</name>
    <dbReference type="NCBI Taxonomy" id="1506179"/>
    <lineage>
        <taxon>Eukaryota</taxon>
        <taxon>Fungi</taxon>
        <taxon>Dikarya</taxon>
        <taxon>Ascomycota</taxon>
        <taxon>Pezizomycotina</taxon>
        <taxon>Eurotiomycetes</taxon>
        <taxon>Eurotiomycetidae</taxon>
        <taxon>Eurotiales</taxon>
        <taxon>Aspergillaceae</taxon>
        <taxon>Penicillium</taxon>
    </lineage>
</organism>
<dbReference type="Gene3D" id="3.40.50.720">
    <property type="entry name" value="NAD(P)-binding Rossmann-like Domain"/>
    <property type="match status" value="1"/>
</dbReference>
<dbReference type="OrthoDB" id="9974981at2759"/>